<dbReference type="InterPro" id="IPR038729">
    <property type="entry name" value="Rad50/SbcC_AAA"/>
</dbReference>
<dbReference type="OrthoDB" id="10254973at2759"/>
<dbReference type="AlphaFoldDB" id="A0A9W7Y5D0"/>
<evidence type="ECO:0000256" key="3">
    <source>
        <dbReference type="ARBA" id="ARBA00023054"/>
    </source>
</evidence>
<feature type="domain" description="Rad50/SbcC-type AAA" evidence="5">
    <location>
        <begin position="15"/>
        <end position="201"/>
    </location>
</feature>
<protein>
    <recommendedName>
        <fullName evidence="2">Structural maintenance of chromosomes protein 5</fullName>
    </recommendedName>
</protein>
<dbReference type="Pfam" id="PF13476">
    <property type="entry name" value="AAA_23"/>
    <property type="match status" value="1"/>
</dbReference>
<feature type="coiled-coil region" evidence="4">
    <location>
        <begin position="188"/>
        <end position="215"/>
    </location>
</feature>
<name>A0A9W7Y5D0_9FUNG</name>
<dbReference type="Gene3D" id="3.40.50.300">
    <property type="entry name" value="P-loop containing nucleotide triphosphate hydrolases"/>
    <property type="match status" value="1"/>
</dbReference>
<comment type="similarity">
    <text evidence="1">Belongs to the SMC family. SMC5 subfamily.</text>
</comment>
<dbReference type="GO" id="GO:0005634">
    <property type="term" value="C:nucleus"/>
    <property type="evidence" value="ECO:0007669"/>
    <property type="project" value="TreeGrafter"/>
</dbReference>
<proteinExistence type="inferred from homology"/>
<dbReference type="EMBL" id="JANBOI010000866">
    <property type="protein sequence ID" value="KAJ1728229.1"/>
    <property type="molecule type" value="Genomic_DNA"/>
</dbReference>
<dbReference type="Proteomes" id="UP001143981">
    <property type="component" value="Unassembled WGS sequence"/>
</dbReference>
<accession>A0A9W7Y5D0</accession>
<evidence type="ECO:0000313" key="6">
    <source>
        <dbReference type="EMBL" id="KAJ1728229.1"/>
    </source>
</evidence>
<dbReference type="GO" id="GO:0000724">
    <property type="term" value="P:double-strand break repair via homologous recombination"/>
    <property type="evidence" value="ECO:0007669"/>
    <property type="project" value="TreeGrafter"/>
</dbReference>
<evidence type="ECO:0000256" key="1">
    <source>
        <dbReference type="ARBA" id="ARBA00010171"/>
    </source>
</evidence>
<organism evidence="6 7">
    <name type="scientific">Coemansia biformis</name>
    <dbReference type="NCBI Taxonomy" id="1286918"/>
    <lineage>
        <taxon>Eukaryota</taxon>
        <taxon>Fungi</taxon>
        <taxon>Fungi incertae sedis</taxon>
        <taxon>Zoopagomycota</taxon>
        <taxon>Kickxellomycotina</taxon>
        <taxon>Kickxellomycetes</taxon>
        <taxon>Kickxellales</taxon>
        <taxon>Kickxellaceae</taxon>
        <taxon>Coemansia</taxon>
    </lineage>
</organism>
<dbReference type="InterPro" id="IPR027417">
    <property type="entry name" value="P-loop_NTPase"/>
</dbReference>
<comment type="caution">
    <text evidence="6">The sequence shown here is derived from an EMBL/GenBank/DDBJ whole genome shotgun (WGS) entry which is preliminary data.</text>
</comment>
<dbReference type="GO" id="GO:0030915">
    <property type="term" value="C:Smc5-Smc6 complex"/>
    <property type="evidence" value="ECO:0007669"/>
    <property type="project" value="TreeGrafter"/>
</dbReference>
<keyword evidence="7" id="KW-1185">Reference proteome</keyword>
<gene>
    <name evidence="6" type="primary">SMC5_1</name>
    <name evidence="6" type="ORF">LPJ61_004147</name>
</gene>
<reference evidence="6" key="1">
    <citation type="submission" date="2022-07" db="EMBL/GenBank/DDBJ databases">
        <title>Phylogenomic reconstructions and comparative analyses of Kickxellomycotina fungi.</title>
        <authorList>
            <person name="Reynolds N.K."/>
            <person name="Stajich J.E."/>
            <person name="Barry K."/>
            <person name="Grigoriev I.V."/>
            <person name="Crous P."/>
            <person name="Smith M.E."/>
        </authorList>
    </citation>
    <scope>NUCLEOTIDE SEQUENCE</scope>
    <source>
        <strain evidence="6">BCRC 34381</strain>
    </source>
</reference>
<dbReference type="GO" id="GO:0016887">
    <property type="term" value="F:ATP hydrolysis activity"/>
    <property type="evidence" value="ECO:0007669"/>
    <property type="project" value="InterPro"/>
</dbReference>
<evidence type="ECO:0000256" key="2">
    <source>
        <dbReference type="ARBA" id="ARBA00018687"/>
    </source>
</evidence>
<evidence type="ECO:0000259" key="5">
    <source>
        <dbReference type="Pfam" id="PF13476"/>
    </source>
</evidence>
<feature type="non-terminal residue" evidence="6">
    <location>
        <position position="230"/>
    </location>
</feature>
<sequence length="230" mass="25998">MLQMEDYKQGAIMHIRLTNFVTYDHMEVTPGPNMNMIIGPNGTGKSTIVCAIALGLGEKTSVLGRAKDVSEFVKHGHERANIAITLAGTDGPVRICREIIREGNKSVWQLNGRSATYSEVQKTTRALSIQVGNLCQFLPQDRVVEFSKMSPQELLKETQKAVGRNDLLELQQELAARRQEETRLMGERQRLAQDIDTLRKQNEVLERDVQRWQERQAAESQMRVLTALVP</sequence>
<dbReference type="PANTHER" id="PTHR45916">
    <property type="entry name" value="STRUCTURAL MAINTENANCE OF CHROMOSOMES PROTEIN 5"/>
    <property type="match status" value="1"/>
</dbReference>
<keyword evidence="3 4" id="KW-0175">Coiled coil</keyword>
<dbReference type="PANTHER" id="PTHR45916:SF1">
    <property type="entry name" value="STRUCTURAL MAINTENANCE OF CHROMOSOMES PROTEIN 5"/>
    <property type="match status" value="1"/>
</dbReference>
<evidence type="ECO:0000256" key="4">
    <source>
        <dbReference type="SAM" id="Coils"/>
    </source>
</evidence>
<dbReference type="GO" id="GO:0003697">
    <property type="term" value="F:single-stranded DNA binding"/>
    <property type="evidence" value="ECO:0007669"/>
    <property type="project" value="TreeGrafter"/>
</dbReference>
<dbReference type="SUPFAM" id="SSF52540">
    <property type="entry name" value="P-loop containing nucleoside triphosphate hydrolases"/>
    <property type="match status" value="1"/>
</dbReference>
<evidence type="ECO:0000313" key="7">
    <source>
        <dbReference type="Proteomes" id="UP001143981"/>
    </source>
</evidence>